<sequence length="78" mass="8362">MASVEQDFETPGEQEEKKHKKVQMSSCGVNMNAQTGGTVNAPILTGNTITSVIFNYNAAGTVTVTVFTETHCLLIISQ</sequence>
<proteinExistence type="predicted"/>
<comment type="caution">
    <text evidence="2">The sequence shown here is derived from an EMBL/GenBank/DDBJ whole genome shotgun (WGS) entry which is preliminary data.</text>
</comment>
<accession>A0ABR3L751</accession>
<dbReference type="EMBL" id="JAYMGO010000025">
    <property type="protein sequence ID" value="KAL1248145.1"/>
    <property type="molecule type" value="Genomic_DNA"/>
</dbReference>
<feature type="region of interest" description="Disordered" evidence="1">
    <location>
        <begin position="1"/>
        <end position="22"/>
    </location>
</feature>
<dbReference type="Proteomes" id="UP001558613">
    <property type="component" value="Unassembled WGS sequence"/>
</dbReference>
<keyword evidence="3" id="KW-1185">Reference proteome</keyword>
<evidence type="ECO:0000256" key="1">
    <source>
        <dbReference type="SAM" id="MobiDB-lite"/>
    </source>
</evidence>
<organism evidence="2 3">
    <name type="scientific">Cirrhinus molitorella</name>
    <name type="common">mud carp</name>
    <dbReference type="NCBI Taxonomy" id="172907"/>
    <lineage>
        <taxon>Eukaryota</taxon>
        <taxon>Metazoa</taxon>
        <taxon>Chordata</taxon>
        <taxon>Craniata</taxon>
        <taxon>Vertebrata</taxon>
        <taxon>Euteleostomi</taxon>
        <taxon>Actinopterygii</taxon>
        <taxon>Neopterygii</taxon>
        <taxon>Teleostei</taxon>
        <taxon>Ostariophysi</taxon>
        <taxon>Cypriniformes</taxon>
        <taxon>Cyprinidae</taxon>
        <taxon>Labeoninae</taxon>
        <taxon>Labeonini</taxon>
        <taxon>Cirrhinus</taxon>
    </lineage>
</organism>
<protein>
    <submittedName>
        <fullName evidence="2">Uncharacterized protein</fullName>
    </submittedName>
</protein>
<gene>
    <name evidence="2" type="ORF">QQF64_023521</name>
</gene>
<reference evidence="2 3" key="1">
    <citation type="submission" date="2023-09" db="EMBL/GenBank/DDBJ databases">
        <authorList>
            <person name="Wang M."/>
        </authorList>
    </citation>
    <scope>NUCLEOTIDE SEQUENCE [LARGE SCALE GENOMIC DNA]</scope>
    <source>
        <strain evidence="2">GT-2023</strain>
        <tissue evidence="2">Liver</tissue>
    </source>
</reference>
<name>A0ABR3L751_9TELE</name>
<evidence type="ECO:0000313" key="2">
    <source>
        <dbReference type="EMBL" id="KAL1248145.1"/>
    </source>
</evidence>
<feature type="compositionally biased region" description="Acidic residues" evidence="1">
    <location>
        <begin position="1"/>
        <end position="13"/>
    </location>
</feature>
<evidence type="ECO:0000313" key="3">
    <source>
        <dbReference type="Proteomes" id="UP001558613"/>
    </source>
</evidence>